<comment type="subcellular location">
    <subcellularLocation>
        <location evidence="2">Cytoplasm</location>
    </subcellularLocation>
</comment>
<dbReference type="EC" id="5.2.1.8" evidence="10"/>
<evidence type="ECO:0000256" key="3">
    <source>
        <dbReference type="ARBA" id="ARBA00006577"/>
    </source>
</evidence>
<dbReference type="GO" id="GO:0042026">
    <property type="term" value="P:protein refolding"/>
    <property type="evidence" value="ECO:0007669"/>
    <property type="project" value="UniProtKB-ARBA"/>
</dbReference>
<keyword evidence="7 9" id="KW-0413">Isomerase</keyword>
<sequence>MQITKHKVAGIHYTLRDSNGNVLDSSEGRTPLYYLHGEGNLIPGMEEGLEGKSEGDKLHLDVDPEKGYGRRDPQLIGEVPRNAFGNQQVEVGMQFEANHGQVITVTQVGPDTVTVDGNHPLADQSLHFDVEVVEVRNATPEEIAHGHVHGPGGHHH</sequence>
<accession>I2GM90</accession>
<dbReference type="PANTHER" id="PTHR47861">
    <property type="entry name" value="FKBP-TYPE PEPTIDYL-PROLYL CIS-TRANS ISOMERASE SLYD"/>
    <property type="match status" value="1"/>
</dbReference>
<evidence type="ECO:0000256" key="5">
    <source>
        <dbReference type="ARBA" id="ARBA00023110"/>
    </source>
</evidence>
<evidence type="ECO:0000256" key="4">
    <source>
        <dbReference type="ARBA" id="ARBA00022490"/>
    </source>
</evidence>
<organism evidence="12 13">
    <name type="scientific">Fibrisoma limi BUZ 3</name>
    <dbReference type="NCBI Taxonomy" id="1185876"/>
    <lineage>
        <taxon>Bacteria</taxon>
        <taxon>Pseudomonadati</taxon>
        <taxon>Bacteroidota</taxon>
        <taxon>Cytophagia</taxon>
        <taxon>Cytophagales</taxon>
        <taxon>Spirosomataceae</taxon>
        <taxon>Fibrisoma</taxon>
    </lineage>
</organism>
<dbReference type="STRING" id="1185876.BN8_04246"/>
<evidence type="ECO:0000256" key="7">
    <source>
        <dbReference type="ARBA" id="ARBA00023235"/>
    </source>
</evidence>
<comment type="caution">
    <text evidence="12">The sequence shown here is derived from an EMBL/GenBank/DDBJ whole genome shotgun (WGS) entry which is preliminary data.</text>
</comment>
<evidence type="ECO:0000259" key="11">
    <source>
        <dbReference type="PROSITE" id="PS50059"/>
    </source>
</evidence>
<dbReference type="Pfam" id="PF00254">
    <property type="entry name" value="FKBP_C"/>
    <property type="match status" value="1"/>
</dbReference>
<evidence type="ECO:0000256" key="2">
    <source>
        <dbReference type="ARBA" id="ARBA00004496"/>
    </source>
</evidence>
<keyword evidence="13" id="KW-1185">Reference proteome</keyword>
<dbReference type="RefSeq" id="WP_009283589.1">
    <property type="nucleotide sequence ID" value="NZ_CAIT01000008.1"/>
</dbReference>
<dbReference type="eggNOG" id="COG1047">
    <property type="taxonomic scope" value="Bacteria"/>
</dbReference>
<gene>
    <name evidence="12" type="ORF">BN8_04246</name>
</gene>
<dbReference type="PROSITE" id="PS50059">
    <property type="entry name" value="FKBP_PPIASE"/>
    <property type="match status" value="1"/>
</dbReference>
<dbReference type="InterPro" id="IPR001179">
    <property type="entry name" value="PPIase_FKBP_dom"/>
</dbReference>
<dbReference type="Proteomes" id="UP000009309">
    <property type="component" value="Unassembled WGS sequence"/>
</dbReference>
<protein>
    <recommendedName>
        <fullName evidence="10">Peptidyl-prolyl cis-trans isomerase</fullName>
        <ecNumber evidence="10">5.2.1.8</ecNumber>
    </recommendedName>
</protein>
<proteinExistence type="inferred from homology"/>
<reference evidence="12 13" key="1">
    <citation type="journal article" date="2012" name="J. Bacteriol.">
        <title>Genome Sequence of the Filamentous Bacterium Fibrisoma limi BUZ 3T.</title>
        <authorList>
            <person name="Filippini M."/>
            <person name="Qi W."/>
            <person name="Jaenicke S."/>
            <person name="Goesmann A."/>
            <person name="Smits T.H."/>
            <person name="Bagheri H.C."/>
        </authorList>
    </citation>
    <scope>NUCLEOTIDE SEQUENCE [LARGE SCALE GENOMIC DNA]</scope>
    <source>
        <strain evidence="13">BUZ 3T</strain>
    </source>
</reference>
<name>I2GM90_9BACT</name>
<dbReference type="AlphaFoldDB" id="I2GM90"/>
<comment type="function">
    <text evidence="8">Also involved in hydrogenase metallocenter assembly, probably by participating in the nickel insertion step. This function in hydrogenase biosynthesis requires chaperone activity and the presence of the metal-binding domain, but not PPIase activity.</text>
</comment>
<dbReference type="GO" id="GO:0005737">
    <property type="term" value="C:cytoplasm"/>
    <property type="evidence" value="ECO:0007669"/>
    <property type="project" value="UniProtKB-SubCell"/>
</dbReference>
<keyword evidence="6" id="KW-0143">Chaperone</keyword>
<evidence type="ECO:0000313" key="12">
    <source>
        <dbReference type="EMBL" id="CCH55017.1"/>
    </source>
</evidence>
<dbReference type="GO" id="GO:0003755">
    <property type="term" value="F:peptidyl-prolyl cis-trans isomerase activity"/>
    <property type="evidence" value="ECO:0007669"/>
    <property type="project" value="UniProtKB-UniRule"/>
</dbReference>
<evidence type="ECO:0000256" key="8">
    <source>
        <dbReference type="ARBA" id="ARBA00037071"/>
    </source>
</evidence>
<evidence type="ECO:0000313" key="13">
    <source>
        <dbReference type="Proteomes" id="UP000009309"/>
    </source>
</evidence>
<dbReference type="InterPro" id="IPR046357">
    <property type="entry name" value="PPIase_dom_sf"/>
</dbReference>
<comment type="similarity">
    <text evidence="3 10">Belongs to the FKBP-type PPIase family.</text>
</comment>
<dbReference type="PANTHER" id="PTHR47861:SF3">
    <property type="entry name" value="FKBP-TYPE PEPTIDYL-PROLYL CIS-TRANS ISOMERASE SLYD"/>
    <property type="match status" value="1"/>
</dbReference>
<evidence type="ECO:0000256" key="10">
    <source>
        <dbReference type="RuleBase" id="RU003915"/>
    </source>
</evidence>
<dbReference type="SUPFAM" id="SSF54534">
    <property type="entry name" value="FKBP-like"/>
    <property type="match status" value="1"/>
</dbReference>
<keyword evidence="5 9" id="KW-0697">Rotamase</keyword>
<evidence type="ECO:0000256" key="6">
    <source>
        <dbReference type="ARBA" id="ARBA00023186"/>
    </source>
</evidence>
<dbReference type="OrthoDB" id="9808891at2"/>
<dbReference type="Gene3D" id="3.10.50.40">
    <property type="match status" value="1"/>
</dbReference>
<comment type="catalytic activity">
    <reaction evidence="1 9 10">
        <text>[protein]-peptidylproline (omega=180) = [protein]-peptidylproline (omega=0)</text>
        <dbReference type="Rhea" id="RHEA:16237"/>
        <dbReference type="Rhea" id="RHEA-COMP:10747"/>
        <dbReference type="Rhea" id="RHEA-COMP:10748"/>
        <dbReference type="ChEBI" id="CHEBI:83833"/>
        <dbReference type="ChEBI" id="CHEBI:83834"/>
        <dbReference type="EC" id="5.2.1.8"/>
    </reaction>
</comment>
<keyword evidence="4" id="KW-0963">Cytoplasm</keyword>
<dbReference type="EMBL" id="CAIT01000008">
    <property type="protein sequence ID" value="CCH55017.1"/>
    <property type="molecule type" value="Genomic_DNA"/>
</dbReference>
<evidence type="ECO:0000256" key="9">
    <source>
        <dbReference type="PROSITE-ProRule" id="PRU00277"/>
    </source>
</evidence>
<evidence type="ECO:0000256" key="1">
    <source>
        <dbReference type="ARBA" id="ARBA00000971"/>
    </source>
</evidence>
<feature type="domain" description="PPIase FKBP-type" evidence="11">
    <location>
        <begin position="6"/>
        <end position="83"/>
    </location>
</feature>